<dbReference type="RefSeq" id="WP_011518271.1">
    <property type="nucleotide sequence ID" value="NC_007974.2"/>
</dbReference>
<geneLocation type="plasmid" evidence="1 2">
    <name>megaplasmid</name>
</geneLocation>
<dbReference type="HOGENOM" id="CLU_173088_0_0_4"/>
<name>Q1LGV2_CUPMC</name>
<organism evidence="1 2">
    <name type="scientific">Cupriavidus metallidurans (strain ATCC 43123 / DSM 2839 / NBRC 102507 / CH34)</name>
    <name type="common">Ralstonia metallidurans</name>
    <dbReference type="NCBI Taxonomy" id="266264"/>
    <lineage>
        <taxon>Bacteria</taxon>
        <taxon>Pseudomonadati</taxon>
        <taxon>Pseudomonadota</taxon>
        <taxon>Betaproteobacteria</taxon>
        <taxon>Burkholderiales</taxon>
        <taxon>Burkholderiaceae</taxon>
        <taxon>Cupriavidus</taxon>
    </lineage>
</organism>
<sequence length="100" mass="11101">MSIASISNAPPFAFYKGFDLYPLVYKNQPVQTWPRVKPDGRFNASIVICRAGYRPGSEHTRVFRLENALWENIGTARRGAVQFGEDIINGLVAGESVVSL</sequence>
<protein>
    <submittedName>
        <fullName evidence="1">Uncharacterized protein</fullName>
    </submittedName>
</protein>
<proteinExistence type="predicted"/>
<reference evidence="2" key="1">
    <citation type="journal article" date="2010" name="PLoS ONE">
        <title>The complete genome sequence of Cupriavidus metallidurans strain CH34, a master survivalist in harsh and anthropogenic environments.</title>
        <authorList>
            <person name="Janssen P.J."/>
            <person name="Van Houdt R."/>
            <person name="Moors H."/>
            <person name="Monsieurs P."/>
            <person name="Morin N."/>
            <person name="Michaux A."/>
            <person name="Benotmane M.A."/>
            <person name="Leys N."/>
            <person name="Vallaeys T."/>
            <person name="Lapidus A."/>
            <person name="Monchy S."/>
            <person name="Medigue C."/>
            <person name="Taghavi S."/>
            <person name="McCorkle S."/>
            <person name="Dunn J."/>
            <person name="van der Lelie D."/>
            <person name="Mergeay M."/>
        </authorList>
    </citation>
    <scope>NUCLEOTIDE SEQUENCE [LARGE SCALE GENOMIC DNA]</scope>
    <source>
        <strain evidence="2">ATCC 43123 / DSM 2839 / NBRC 102507 / CH34</strain>
    </source>
</reference>
<gene>
    <name evidence="1" type="ordered locus">Rmet_3752</name>
</gene>
<dbReference type="KEGG" id="rme:Rmet_3752"/>
<evidence type="ECO:0000313" key="1">
    <source>
        <dbReference type="EMBL" id="ABF10624.1"/>
    </source>
</evidence>
<dbReference type="EMBL" id="CP000353">
    <property type="protein sequence ID" value="ABF10624.1"/>
    <property type="molecule type" value="Genomic_DNA"/>
</dbReference>
<dbReference type="AlphaFoldDB" id="Q1LGV2"/>
<evidence type="ECO:0000313" key="2">
    <source>
        <dbReference type="Proteomes" id="UP000002429"/>
    </source>
</evidence>
<accession>Q1LGV2</accession>
<keyword evidence="1" id="KW-0614">Plasmid</keyword>
<keyword evidence="2" id="KW-1185">Reference proteome</keyword>
<dbReference type="eggNOG" id="ENOG50316GC">
    <property type="taxonomic scope" value="Bacteria"/>
</dbReference>
<dbReference type="Proteomes" id="UP000002429">
    <property type="component" value="Plasmid megaplasmid"/>
</dbReference>